<keyword evidence="7 16" id="KW-0732">Signal</keyword>
<dbReference type="Pfam" id="PF12661">
    <property type="entry name" value="hEGF"/>
    <property type="match status" value="1"/>
</dbReference>
<feature type="compositionally biased region" description="Basic and acidic residues" evidence="15">
    <location>
        <begin position="197"/>
        <end position="210"/>
    </location>
</feature>
<feature type="domain" description="EGF-like" evidence="17">
    <location>
        <begin position="1172"/>
        <end position="1213"/>
    </location>
</feature>
<feature type="domain" description="EGF-like" evidence="17">
    <location>
        <begin position="823"/>
        <end position="863"/>
    </location>
</feature>
<evidence type="ECO:0000256" key="13">
    <source>
        <dbReference type="ARBA" id="ARBA00023180"/>
    </source>
</evidence>
<dbReference type="PROSITE" id="PS01186">
    <property type="entry name" value="EGF_2"/>
    <property type="match status" value="6"/>
</dbReference>
<evidence type="ECO:0000256" key="11">
    <source>
        <dbReference type="ARBA" id="ARBA00023157"/>
    </source>
</evidence>
<dbReference type="SUPFAM" id="SSF57196">
    <property type="entry name" value="EGF/Laminin"/>
    <property type="match status" value="2"/>
</dbReference>
<proteinExistence type="predicted"/>
<dbReference type="InterPro" id="IPR018097">
    <property type="entry name" value="EGF_Ca-bd_CS"/>
</dbReference>
<dbReference type="InterPro" id="IPR000152">
    <property type="entry name" value="EGF-type_Asp/Asn_hydroxyl_site"/>
</dbReference>
<dbReference type="FunFam" id="2.10.25.10:FF:000005">
    <property type="entry name" value="Fibrillin 2"/>
    <property type="match status" value="2"/>
</dbReference>
<evidence type="ECO:0000256" key="12">
    <source>
        <dbReference type="ARBA" id="ARBA00023170"/>
    </source>
</evidence>
<dbReference type="PANTHER" id="PTHR24034:SF89">
    <property type="entry name" value="COMPLEMENT COMPONENT C1Q RECEPTOR"/>
    <property type="match status" value="1"/>
</dbReference>
<dbReference type="Gene3D" id="2.10.25.10">
    <property type="entry name" value="Laminin"/>
    <property type="match status" value="19"/>
</dbReference>
<evidence type="ECO:0000259" key="17">
    <source>
        <dbReference type="PROSITE" id="PS50026"/>
    </source>
</evidence>
<keyword evidence="13" id="KW-0325">Glycoprotein</keyword>
<evidence type="ECO:0000256" key="10">
    <source>
        <dbReference type="ARBA" id="ARBA00023136"/>
    </source>
</evidence>
<dbReference type="CDD" id="cd00054">
    <property type="entry name" value="EGF_CA"/>
    <property type="match status" value="7"/>
</dbReference>
<dbReference type="SUPFAM" id="SSF57184">
    <property type="entry name" value="Growth factor receptor domain"/>
    <property type="match status" value="7"/>
</dbReference>
<keyword evidence="6" id="KW-0812">Transmembrane</keyword>
<dbReference type="GO" id="GO:0006897">
    <property type="term" value="P:endocytosis"/>
    <property type="evidence" value="ECO:0007669"/>
    <property type="project" value="UniProtKB-KW"/>
</dbReference>
<dbReference type="InterPro" id="IPR050751">
    <property type="entry name" value="ECM_structural_protein"/>
</dbReference>
<sequence length="1284" mass="144488">MKILFVTLFVYRIVALNDKCGPGYTPGRWYGCSDINECSEDPGICGDLECINTHGSYKCFQTTTEAPCQKGYSKNWLGYCLDVDECSESTNPCGEKQCENTDGGFKCVEAPVSEKHEYESSTEQSRDERVSETELGNNHFLCKYGYKRNYDNVCVDINECEDSNPCFLDDVCINTPGSYECSPASSTKSESEEQEREAEVKNEQKTTKEQIDGLKDEVTTKTESGVDKIFCDKGYKVDKNGNCVDVNECEESKPCKANQQCHNTVGSYSCEENPSLNKETTTTNNQTETDIVNEIVTKTNLGEERIYCDKGYRLDENKQCVDINECESNKTCSKGEKCINTEGSYRCEASSITTEANEEIATKSSGCKPGYEPKGFWRTCSDIDECVSSNLNNCTQVEVCVNKEGSFECICKEGFVKNAKGICSPTDHCSSHSCDELVSKCHSTADSYKCVCKPGFTRKGNICEDIDECQTQVCSQKCLNTFGSFECSCHEGYELQGDRRTCGLSTQVTTPGYSTGDPIIEPPFVAKHVPELGGHEKPFFSICRQGFYYNKPIGKCEDIDECATKLHNCLRDDDCRNTNGSFTCASCPQGFLNYINGTCEKLKCYPGYVYDVKKRRCVDLDECETLHPCGGEPCYNVEGAYFCGCIPSRECTPGLYKKGCVPGFKPSTYSIRYCEDVDECADPARFPCRRDEECVNTFGAYYCQCLPGFYKDRNNRCVDINECSLFPQLCPEACVNTPGSYRCVSQSESSKGKLTEENICDGFWDPRSQSCIENGKKQENLCDGLDMCREDEECYSFEDVVSCRKKEMPCTPGFVLSEDGCVDVDECKQGTHNCTSNQRCQNTNGGFVCRCDYGFREEKQRCVDINECEVYKYACTYLCENTIGSFKCLCPDGSEVGHGIRCSTDVLTETTSKKDDSSVAAVTRPEDRTRDRCDKGFVYDSTVRKCVDIDECDLGTHNCGIDKICQNTNGSFYCRCVRGYIEEKGQCVDLDECSVYPNICSYRCINTEGSFKCLCRDGSKVDYGMQCSNYEESKTISTVRNIITEKPIGDHNCGEGYFYDPLMSRCEDIDECLLGIDNCIEFACKNTNGSFVCDRQFCFPGFEKVGDKCVDIDECSRLGETACSSDEICVNIQGAYFCRKCIRKETEFQCYGRKQCMPGYEPTILPFHECNDVNECLRGYHTCSENEECVNTVPGFRCQCLQGFDRTREGKCEPRLDDRKPECGTKYVCPNFLAEHPCPYGFQLSSDRMWCDDINECENNPCRDDEECHNYRGGYRCYVKYRLL</sequence>
<comment type="subcellular location">
    <subcellularLocation>
        <location evidence="1">Membrane</location>
        <topology evidence="1">Single-pass type I membrane protein</topology>
    </subcellularLocation>
    <subcellularLocation>
        <location evidence="2">Secreted</location>
    </subcellularLocation>
</comment>
<evidence type="ECO:0000256" key="15">
    <source>
        <dbReference type="SAM" id="MobiDB-lite"/>
    </source>
</evidence>
<dbReference type="PANTHER" id="PTHR24034">
    <property type="entry name" value="EGF-LIKE DOMAIN-CONTAINING PROTEIN"/>
    <property type="match status" value="1"/>
</dbReference>
<evidence type="ECO:0000313" key="19">
    <source>
        <dbReference type="Proteomes" id="UP000285301"/>
    </source>
</evidence>
<dbReference type="InterPro" id="IPR000742">
    <property type="entry name" value="EGF"/>
</dbReference>
<evidence type="ECO:0000256" key="3">
    <source>
        <dbReference type="ARBA" id="ARBA00022525"/>
    </source>
</evidence>
<feature type="chain" id="PRO_5018550499" evidence="16">
    <location>
        <begin position="16"/>
        <end position="1284"/>
    </location>
</feature>
<comment type="caution">
    <text evidence="18">The sequence shown here is derived from an EMBL/GenBank/DDBJ whole genome shotgun (WGS) entry which is preliminary data.</text>
</comment>
<dbReference type="GO" id="GO:0016020">
    <property type="term" value="C:membrane"/>
    <property type="evidence" value="ECO:0007669"/>
    <property type="project" value="UniProtKB-SubCell"/>
</dbReference>
<dbReference type="STRING" id="1965070.A0A3S3P7U9"/>
<protein>
    <submittedName>
        <fullName evidence="18">Fibrillin-2-like isoform X2</fullName>
    </submittedName>
</protein>
<evidence type="ECO:0000256" key="16">
    <source>
        <dbReference type="SAM" id="SignalP"/>
    </source>
</evidence>
<dbReference type="SMART" id="SM00181">
    <property type="entry name" value="EGF"/>
    <property type="match status" value="12"/>
</dbReference>
<evidence type="ECO:0000256" key="14">
    <source>
        <dbReference type="PROSITE-ProRule" id="PRU00076"/>
    </source>
</evidence>
<comment type="caution">
    <text evidence="14">Lacks conserved residue(s) required for the propagation of feature annotation.</text>
</comment>
<dbReference type="GO" id="GO:0005576">
    <property type="term" value="C:extracellular region"/>
    <property type="evidence" value="ECO:0007669"/>
    <property type="project" value="UniProtKB-SubCell"/>
</dbReference>
<name>A0A3S3P7U9_9ACAR</name>
<dbReference type="Pfam" id="PF07645">
    <property type="entry name" value="EGF_CA"/>
    <property type="match status" value="18"/>
</dbReference>
<dbReference type="InterPro" id="IPR049883">
    <property type="entry name" value="NOTCH1_EGF-like"/>
</dbReference>
<dbReference type="InterPro" id="IPR013032">
    <property type="entry name" value="EGF-like_CS"/>
</dbReference>
<evidence type="ECO:0000256" key="4">
    <source>
        <dbReference type="ARBA" id="ARBA00022536"/>
    </source>
</evidence>
<keyword evidence="8" id="KW-0677">Repeat</keyword>
<keyword evidence="11" id="KW-1015">Disulfide bond</keyword>
<reference evidence="18 19" key="1">
    <citation type="journal article" date="2018" name="Gigascience">
        <title>Genomes of trombidid mites reveal novel predicted allergens and laterally-transferred genes associated with secondary metabolism.</title>
        <authorList>
            <person name="Dong X."/>
            <person name="Chaisiri K."/>
            <person name="Xia D."/>
            <person name="Armstrong S.D."/>
            <person name="Fang Y."/>
            <person name="Donnelly M.J."/>
            <person name="Kadowaki T."/>
            <person name="McGarry J.W."/>
            <person name="Darby A.C."/>
            <person name="Makepeace B.L."/>
        </authorList>
    </citation>
    <scope>NUCLEOTIDE SEQUENCE [LARGE SCALE GENOMIC DNA]</scope>
    <source>
        <strain evidence="18">UoL-WK</strain>
    </source>
</reference>
<evidence type="ECO:0000256" key="6">
    <source>
        <dbReference type="ARBA" id="ARBA00022692"/>
    </source>
</evidence>
<dbReference type="GO" id="GO:0005509">
    <property type="term" value="F:calcium ion binding"/>
    <property type="evidence" value="ECO:0007669"/>
    <property type="project" value="InterPro"/>
</dbReference>
<evidence type="ECO:0000256" key="8">
    <source>
        <dbReference type="ARBA" id="ARBA00022737"/>
    </source>
</evidence>
<keyword evidence="5" id="KW-0254">Endocytosis</keyword>
<keyword evidence="19" id="KW-1185">Reference proteome</keyword>
<gene>
    <name evidence="18" type="ORF">B4U79_14813</name>
</gene>
<evidence type="ECO:0000256" key="5">
    <source>
        <dbReference type="ARBA" id="ARBA00022583"/>
    </source>
</evidence>
<keyword evidence="10" id="KW-0472">Membrane</keyword>
<feature type="domain" description="EGF-like" evidence="17">
    <location>
        <begin position="948"/>
        <end position="986"/>
    </location>
</feature>
<keyword evidence="9" id="KW-1133">Transmembrane helix</keyword>
<feature type="signal peptide" evidence="16">
    <location>
        <begin position="1"/>
        <end position="15"/>
    </location>
</feature>
<feature type="domain" description="EGF-like" evidence="17">
    <location>
        <begin position="676"/>
        <end position="718"/>
    </location>
</feature>
<keyword evidence="12" id="KW-0675">Receptor</keyword>
<accession>A0A3S3P7U9</accession>
<dbReference type="SMART" id="SM00179">
    <property type="entry name" value="EGF_CA"/>
    <property type="match status" value="20"/>
</dbReference>
<evidence type="ECO:0000256" key="7">
    <source>
        <dbReference type="ARBA" id="ARBA00022729"/>
    </source>
</evidence>
<evidence type="ECO:0000313" key="18">
    <source>
        <dbReference type="EMBL" id="RWS14041.1"/>
    </source>
</evidence>
<keyword evidence="3" id="KW-0964">Secreted</keyword>
<dbReference type="FunFam" id="2.10.25.10:FF:000009">
    <property type="entry name" value="Low-density lipoprotein receptor isoform 1"/>
    <property type="match status" value="1"/>
</dbReference>
<feature type="domain" description="EGF-like" evidence="17">
    <location>
        <begin position="382"/>
        <end position="424"/>
    </location>
</feature>
<keyword evidence="4 14" id="KW-0245">EGF-like domain</keyword>
<dbReference type="EMBL" id="NCKU01000816">
    <property type="protein sequence ID" value="RWS14041.1"/>
    <property type="molecule type" value="Genomic_DNA"/>
</dbReference>
<organism evidence="18 19">
    <name type="scientific">Dinothrombium tinctorium</name>
    <dbReference type="NCBI Taxonomy" id="1965070"/>
    <lineage>
        <taxon>Eukaryota</taxon>
        <taxon>Metazoa</taxon>
        <taxon>Ecdysozoa</taxon>
        <taxon>Arthropoda</taxon>
        <taxon>Chelicerata</taxon>
        <taxon>Arachnida</taxon>
        <taxon>Acari</taxon>
        <taxon>Acariformes</taxon>
        <taxon>Trombidiformes</taxon>
        <taxon>Prostigmata</taxon>
        <taxon>Anystina</taxon>
        <taxon>Parasitengona</taxon>
        <taxon>Trombidioidea</taxon>
        <taxon>Trombidiidae</taxon>
        <taxon>Dinothrombium</taxon>
    </lineage>
</organism>
<dbReference type="FunFam" id="2.10.25.10:FF:000014">
    <property type="entry name" value="Latent-transforming growth factor beta-binding protein 3"/>
    <property type="match status" value="2"/>
</dbReference>
<feature type="region of interest" description="Disordered" evidence="15">
    <location>
        <begin position="180"/>
        <end position="210"/>
    </location>
</feature>
<feature type="domain" description="EGF-like" evidence="17">
    <location>
        <begin position="425"/>
        <end position="464"/>
    </location>
</feature>
<evidence type="ECO:0000256" key="1">
    <source>
        <dbReference type="ARBA" id="ARBA00004479"/>
    </source>
</evidence>
<evidence type="ECO:0000256" key="2">
    <source>
        <dbReference type="ARBA" id="ARBA00004613"/>
    </source>
</evidence>
<dbReference type="InterPro" id="IPR009030">
    <property type="entry name" value="Growth_fac_rcpt_cys_sf"/>
</dbReference>
<dbReference type="Proteomes" id="UP000285301">
    <property type="component" value="Unassembled WGS sequence"/>
</dbReference>
<dbReference type="FunFam" id="2.10.25.10:FF:000038">
    <property type="entry name" value="Fibrillin 2"/>
    <property type="match status" value="1"/>
</dbReference>
<dbReference type="PROSITE" id="PS01187">
    <property type="entry name" value="EGF_CA"/>
    <property type="match status" value="7"/>
</dbReference>
<dbReference type="PROSITE" id="PS50026">
    <property type="entry name" value="EGF_3"/>
    <property type="match status" value="7"/>
</dbReference>
<dbReference type="PROSITE" id="PS00010">
    <property type="entry name" value="ASX_HYDROXYL"/>
    <property type="match status" value="7"/>
</dbReference>
<evidence type="ECO:0000256" key="9">
    <source>
        <dbReference type="ARBA" id="ARBA00022989"/>
    </source>
</evidence>
<feature type="domain" description="EGF-like" evidence="17">
    <location>
        <begin position="465"/>
        <end position="503"/>
    </location>
</feature>
<dbReference type="InterPro" id="IPR001881">
    <property type="entry name" value="EGF-like_Ca-bd_dom"/>
</dbReference>
<dbReference type="OrthoDB" id="6486105at2759"/>